<feature type="region of interest" description="Disordered" evidence="1">
    <location>
        <begin position="94"/>
        <end position="160"/>
    </location>
</feature>
<keyword evidence="3" id="KW-1185">Reference proteome</keyword>
<dbReference type="Proteomes" id="UP000324222">
    <property type="component" value="Unassembled WGS sequence"/>
</dbReference>
<proteinExistence type="predicted"/>
<feature type="region of interest" description="Disordered" evidence="1">
    <location>
        <begin position="54"/>
        <end position="80"/>
    </location>
</feature>
<feature type="compositionally biased region" description="Polar residues" evidence="1">
    <location>
        <begin position="145"/>
        <end position="160"/>
    </location>
</feature>
<name>A0A5B7JZL7_PORTR</name>
<dbReference type="EMBL" id="VSRR010113924">
    <property type="protein sequence ID" value="MPC98398.1"/>
    <property type="molecule type" value="Genomic_DNA"/>
</dbReference>
<evidence type="ECO:0000313" key="2">
    <source>
        <dbReference type="EMBL" id="MPC98398.1"/>
    </source>
</evidence>
<feature type="region of interest" description="Disordered" evidence="1">
    <location>
        <begin position="1"/>
        <end position="23"/>
    </location>
</feature>
<protein>
    <submittedName>
        <fullName evidence="2">Uncharacterized protein</fullName>
    </submittedName>
</protein>
<organism evidence="2 3">
    <name type="scientific">Portunus trituberculatus</name>
    <name type="common">Swimming crab</name>
    <name type="synonym">Neptunus trituberculatus</name>
    <dbReference type="NCBI Taxonomy" id="210409"/>
    <lineage>
        <taxon>Eukaryota</taxon>
        <taxon>Metazoa</taxon>
        <taxon>Ecdysozoa</taxon>
        <taxon>Arthropoda</taxon>
        <taxon>Crustacea</taxon>
        <taxon>Multicrustacea</taxon>
        <taxon>Malacostraca</taxon>
        <taxon>Eumalacostraca</taxon>
        <taxon>Eucarida</taxon>
        <taxon>Decapoda</taxon>
        <taxon>Pleocyemata</taxon>
        <taxon>Brachyura</taxon>
        <taxon>Eubrachyura</taxon>
        <taxon>Portunoidea</taxon>
        <taxon>Portunidae</taxon>
        <taxon>Portuninae</taxon>
        <taxon>Portunus</taxon>
    </lineage>
</organism>
<sequence length="160" mass="17188">MQGGREGGRRTCQHSPCPAPQSHRCSLQAAPLAYTILEGDWTNYAAGTRHLTGLGLISPRPGQTRPDPTRPAHGRQTNLRQDVRGLLLLSISAPTPLPLTTRHPTPPQAAPSPAKPLHTPHTTQRHLKLYQAPPSHSTPRHATPLSPSHTVKASGNGSHE</sequence>
<evidence type="ECO:0000313" key="3">
    <source>
        <dbReference type="Proteomes" id="UP000324222"/>
    </source>
</evidence>
<dbReference type="AlphaFoldDB" id="A0A5B7JZL7"/>
<feature type="compositionally biased region" description="Pro residues" evidence="1">
    <location>
        <begin position="104"/>
        <end position="114"/>
    </location>
</feature>
<evidence type="ECO:0000256" key="1">
    <source>
        <dbReference type="SAM" id="MobiDB-lite"/>
    </source>
</evidence>
<reference evidence="2 3" key="1">
    <citation type="submission" date="2019-05" db="EMBL/GenBank/DDBJ databases">
        <title>Another draft genome of Portunus trituberculatus and its Hox gene families provides insights of decapod evolution.</title>
        <authorList>
            <person name="Jeong J.-H."/>
            <person name="Song I."/>
            <person name="Kim S."/>
            <person name="Choi T."/>
            <person name="Kim D."/>
            <person name="Ryu S."/>
            <person name="Kim W."/>
        </authorList>
    </citation>
    <scope>NUCLEOTIDE SEQUENCE [LARGE SCALE GENOMIC DNA]</scope>
    <source>
        <tissue evidence="2">Muscle</tissue>
    </source>
</reference>
<accession>A0A5B7JZL7</accession>
<comment type="caution">
    <text evidence="2">The sequence shown here is derived from an EMBL/GenBank/DDBJ whole genome shotgun (WGS) entry which is preliminary data.</text>
</comment>
<gene>
    <name evidence="2" type="ORF">E2C01_093767</name>
</gene>